<sequence>MKKIYFSVIVAALSSVTAFGQCIYNGDLESGIAGWNFKKRSQSFSIIGCAVDTEDPSFGTTVLSNVPNDFVYPHGTIVSEGLDPYLVTCSPPAFVQRVYEKKFAIKLNVNDGNADITSMWQYFASQSGFVSFNFAFSGQNSHQGDPDTEPFFTARILDLANNVIASYCLKLDNTDPIFALTNDSTTGGEILYTDWHCQTLIVPKDYIGKELKLEFVVTDCGASKDFGTVYLDNINCEKFCERTGKFGMIDKEQEEAESGLALSIFPNPVNDILTIAGANQGQTFVLTDIFGKQLMQANNTQGATEFTMNLSALAPGVYFLNTGTTVEKIVKK</sequence>
<accession>A0A552V2L0</accession>
<name>A0A552V2L0_9FLAO</name>
<comment type="caution">
    <text evidence="4">The sequence shown here is derived from an EMBL/GenBank/DDBJ whole genome shotgun (WGS) entry which is preliminary data.</text>
</comment>
<feature type="chain" id="PRO_5022036308" evidence="2">
    <location>
        <begin position="21"/>
        <end position="332"/>
    </location>
</feature>
<dbReference type="Proteomes" id="UP000320643">
    <property type="component" value="Unassembled WGS sequence"/>
</dbReference>
<dbReference type="OrthoDB" id="1292260at2"/>
<protein>
    <submittedName>
        <fullName evidence="4">T9SS type A sorting domain-containing protein</fullName>
    </submittedName>
</protein>
<feature type="domain" description="Secretion system C-terminal sorting" evidence="3">
    <location>
        <begin position="264"/>
        <end position="332"/>
    </location>
</feature>
<keyword evidence="5" id="KW-1185">Reference proteome</keyword>
<evidence type="ECO:0000313" key="4">
    <source>
        <dbReference type="EMBL" id="TRW24704.1"/>
    </source>
</evidence>
<dbReference type="NCBIfam" id="TIGR04183">
    <property type="entry name" value="Por_Secre_tail"/>
    <property type="match status" value="1"/>
</dbReference>
<feature type="signal peptide" evidence="2">
    <location>
        <begin position="1"/>
        <end position="20"/>
    </location>
</feature>
<dbReference type="EMBL" id="VJVZ01000005">
    <property type="protein sequence ID" value="TRW24704.1"/>
    <property type="molecule type" value="Genomic_DNA"/>
</dbReference>
<dbReference type="AlphaFoldDB" id="A0A552V2L0"/>
<organism evidence="4 5">
    <name type="scientific">Flavobacterium zepuense</name>
    <dbReference type="NCBI Taxonomy" id="2593302"/>
    <lineage>
        <taxon>Bacteria</taxon>
        <taxon>Pseudomonadati</taxon>
        <taxon>Bacteroidota</taxon>
        <taxon>Flavobacteriia</taxon>
        <taxon>Flavobacteriales</taxon>
        <taxon>Flavobacteriaceae</taxon>
        <taxon>Flavobacterium</taxon>
    </lineage>
</organism>
<gene>
    <name evidence="4" type="ORF">FMM05_09355</name>
</gene>
<dbReference type="Pfam" id="PF18962">
    <property type="entry name" value="Por_Secre_tail"/>
    <property type="match status" value="1"/>
</dbReference>
<dbReference type="InterPro" id="IPR026444">
    <property type="entry name" value="Secre_tail"/>
</dbReference>
<evidence type="ECO:0000313" key="5">
    <source>
        <dbReference type="Proteomes" id="UP000320643"/>
    </source>
</evidence>
<keyword evidence="1 2" id="KW-0732">Signal</keyword>
<evidence type="ECO:0000256" key="2">
    <source>
        <dbReference type="SAM" id="SignalP"/>
    </source>
</evidence>
<proteinExistence type="predicted"/>
<reference evidence="4 5" key="1">
    <citation type="submission" date="2019-07" db="EMBL/GenBank/DDBJ databases">
        <title>Flavobacterium sp. nov., isolated from glacier ice.</title>
        <authorList>
            <person name="Liu Q."/>
            <person name="Xin Y.-H."/>
        </authorList>
    </citation>
    <scope>NUCLEOTIDE SEQUENCE [LARGE SCALE GENOMIC DNA]</scope>
    <source>
        <strain evidence="4 5">ZT4R6</strain>
    </source>
</reference>
<evidence type="ECO:0000256" key="1">
    <source>
        <dbReference type="ARBA" id="ARBA00022729"/>
    </source>
</evidence>
<dbReference type="RefSeq" id="WP_143373108.1">
    <property type="nucleotide sequence ID" value="NZ_VJVZ01000005.1"/>
</dbReference>
<evidence type="ECO:0000259" key="3">
    <source>
        <dbReference type="Pfam" id="PF18962"/>
    </source>
</evidence>